<dbReference type="AlphaFoldDB" id="E5R525"/>
<dbReference type="OrthoDB" id="654211at2759"/>
<dbReference type="PROSITE" id="PS50157">
    <property type="entry name" value="ZINC_FINGER_C2H2_2"/>
    <property type="match status" value="1"/>
</dbReference>
<dbReference type="InterPro" id="IPR013087">
    <property type="entry name" value="Znf_C2H2_type"/>
</dbReference>
<evidence type="ECO:0000256" key="2">
    <source>
        <dbReference type="SAM" id="MobiDB-lite"/>
    </source>
</evidence>
<dbReference type="Proteomes" id="UP000002668">
    <property type="component" value="Genome"/>
</dbReference>
<dbReference type="InParanoid" id="E5R525"/>
<organism evidence="5">
    <name type="scientific">Leptosphaeria maculans (strain JN3 / isolate v23.1.3 / race Av1-4-5-6-7-8)</name>
    <name type="common">Blackleg fungus</name>
    <name type="synonym">Phoma lingam</name>
    <dbReference type="NCBI Taxonomy" id="985895"/>
    <lineage>
        <taxon>Eukaryota</taxon>
        <taxon>Fungi</taxon>
        <taxon>Dikarya</taxon>
        <taxon>Ascomycota</taxon>
        <taxon>Pezizomycotina</taxon>
        <taxon>Dothideomycetes</taxon>
        <taxon>Pleosporomycetidae</taxon>
        <taxon>Pleosporales</taxon>
        <taxon>Pleosporineae</taxon>
        <taxon>Leptosphaeriaceae</taxon>
        <taxon>Plenodomus</taxon>
        <taxon>Plenodomus lingam/Leptosphaeria maculans species complex</taxon>
    </lineage>
</organism>
<sequence length="442" mass="50782">MSWYHDDSAGSQYTFDDEFADVNMGAYQNVASHSYNQQPQRQCQHYPATCQPHSTAYKNHDPGQTLAQGLTSQQFGQYQHMSAISSSSGGSNFRSSGNSTFSQWPIRDSMASTTSSWSYASDASRDQYISEAEYALSHGPSARQKLLPNTRKRPISPSPRRRSAQRQIIHERDYFKTCVSTNKQSRPCSKEHKYFCTICEKTFVSKADWKRHEETYQERTEQFSCDNCPAIYFLDKDFAAHHIKSHQCATCADSIKCSLKRHVQQAKQQRHARTGWGCGFCTHFSDDWTERCNHVAQHIEKEGKTLSNWYHSKVIYSLLQRPAIQKEWNKLLENRHERDLTIGWNQRSTGRTEGYPESNPTPQLQDLLEYYSPGEDAASLALLAFDKLKLPPPPVPRKDHRKTSLEHLTNTLESWAQMMDGIIPDSKMATDVDFLEDLRVDL</sequence>
<keyword evidence="1" id="KW-0479">Metal-binding</keyword>
<keyword evidence="5" id="KW-1185">Reference proteome</keyword>
<dbReference type="Gene3D" id="3.30.160.60">
    <property type="entry name" value="Classic Zinc Finger"/>
    <property type="match status" value="1"/>
</dbReference>
<proteinExistence type="predicted"/>
<feature type="region of interest" description="Disordered" evidence="2">
    <location>
        <begin position="139"/>
        <end position="166"/>
    </location>
</feature>
<reference evidence="5" key="1">
    <citation type="journal article" date="2011" name="Nat. Commun.">
        <title>Effector diversification within compartments of the Leptosphaeria maculans genome affected by Repeat-Induced Point mutations.</title>
        <authorList>
            <person name="Rouxel T."/>
            <person name="Grandaubert J."/>
            <person name="Hane J.K."/>
            <person name="Hoede C."/>
            <person name="van de Wouw A.P."/>
            <person name="Couloux A."/>
            <person name="Dominguez V."/>
            <person name="Anthouard V."/>
            <person name="Bally P."/>
            <person name="Bourras S."/>
            <person name="Cozijnsen A.J."/>
            <person name="Ciuffetti L.M."/>
            <person name="Degrave A."/>
            <person name="Dilmaghani A."/>
            <person name="Duret L."/>
            <person name="Fudal I."/>
            <person name="Goodwin S.B."/>
            <person name="Gout L."/>
            <person name="Glaser N."/>
            <person name="Linglin J."/>
            <person name="Kema G.H.J."/>
            <person name="Lapalu N."/>
            <person name="Lawrence C.B."/>
            <person name="May K."/>
            <person name="Meyer M."/>
            <person name="Ollivier B."/>
            <person name="Poulain J."/>
            <person name="Schoch C.L."/>
            <person name="Simon A."/>
            <person name="Spatafora J.W."/>
            <person name="Stachowiak A."/>
            <person name="Turgeon B.G."/>
            <person name="Tyler B.M."/>
            <person name="Vincent D."/>
            <person name="Weissenbach J."/>
            <person name="Amselem J."/>
            <person name="Quesneville H."/>
            <person name="Oliver R.P."/>
            <person name="Wincker P."/>
            <person name="Balesdent M.-H."/>
            <person name="Howlett B.J."/>
        </authorList>
    </citation>
    <scope>NUCLEOTIDE SEQUENCE [LARGE SCALE GENOMIC DNA]</scope>
    <source>
        <strain evidence="5">JN3 / isolate v23.1.3 / race Av1-4-5-6-7-8</strain>
    </source>
</reference>
<dbReference type="GeneID" id="13284771"/>
<evidence type="ECO:0000256" key="1">
    <source>
        <dbReference type="PROSITE-ProRule" id="PRU00042"/>
    </source>
</evidence>
<dbReference type="SMART" id="SM00355">
    <property type="entry name" value="ZnF_C2H2"/>
    <property type="match status" value="3"/>
</dbReference>
<dbReference type="HOGENOM" id="CLU_618431_0_0_1"/>
<name>E5R525_LEPMJ</name>
<keyword evidence="1" id="KW-0863">Zinc-finger</keyword>
<evidence type="ECO:0000313" key="4">
    <source>
        <dbReference type="EMBL" id="CBX91995.1"/>
    </source>
</evidence>
<dbReference type="RefSeq" id="XP_003835360.1">
    <property type="nucleotide sequence ID" value="XM_003835312.1"/>
</dbReference>
<accession>E5R525</accession>
<dbReference type="GO" id="GO:0008270">
    <property type="term" value="F:zinc ion binding"/>
    <property type="evidence" value="ECO:0007669"/>
    <property type="project" value="UniProtKB-KW"/>
</dbReference>
<dbReference type="EMBL" id="FP929083">
    <property type="protein sequence ID" value="CBX91995.1"/>
    <property type="molecule type" value="Genomic_DNA"/>
</dbReference>
<feature type="compositionally biased region" description="Basic residues" evidence="2">
    <location>
        <begin position="150"/>
        <end position="164"/>
    </location>
</feature>
<dbReference type="eggNOG" id="ENOG502SEC6">
    <property type="taxonomic scope" value="Eukaryota"/>
</dbReference>
<feature type="domain" description="C2H2-type" evidence="3">
    <location>
        <begin position="194"/>
        <end position="221"/>
    </location>
</feature>
<dbReference type="VEuPathDB" id="FungiDB:LEMA_P047010.1"/>
<dbReference type="OMA" id="QERPEMF"/>
<evidence type="ECO:0000313" key="5">
    <source>
        <dbReference type="Proteomes" id="UP000002668"/>
    </source>
</evidence>
<keyword evidence="1" id="KW-0862">Zinc</keyword>
<dbReference type="SUPFAM" id="SSF57667">
    <property type="entry name" value="beta-beta-alpha zinc fingers"/>
    <property type="match status" value="1"/>
</dbReference>
<evidence type="ECO:0000259" key="3">
    <source>
        <dbReference type="PROSITE" id="PS50157"/>
    </source>
</evidence>
<dbReference type="InterPro" id="IPR036236">
    <property type="entry name" value="Znf_C2H2_sf"/>
</dbReference>
<gene>
    <name evidence="4" type="ORF">LEMA_P047010.1</name>
</gene>
<protein>
    <recommendedName>
        <fullName evidence="3">C2H2-type domain-containing protein</fullName>
    </recommendedName>
</protein>
<dbReference type="STRING" id="985895.E5R525"/>